<sequence length="101" mass="11662">MSEDSVKFRGREFHWRLHLVLPIFGVMGSVWICSIISVPLPPCSGRLPSHYHRHCRVGFKVYPGSRYQGRPSRCSLPELVKVWYAFISSVLSRHCLLTSDF</sequence>
<keyword evidence="1" id="KW-0472">Membrane</keyword>
<evidence type="ECO:0000256" key="1">
    <source>
        <dbReference type="SAM" id="Phobius"/>
    </source>
</evidence>
<keyword evidence="1" id="KW-0812">Transmembrane</keyword>
<evidence type="ECO:0000313" key="3">
    <source>
        <dbReference type="Proteomes" id="UP000800200"/>
    </source>
</evidence>
<feature type="transmembrane region" description="Helical" evidence="1">
    <location>
        <begin position="20"/>
        <end position="40"/>
    </location>
</feature>
<dbReference type="Proteomes" id="UP000800200">
    <property type="component" value="Unassembled WGS sequence"/>
</dbReference>
<accession>A0A6A6DHH0</accession>
<name>A0A6A6DHH0_9PEZI</name>
<keyword evidence="3" id="KW-1185">Reference proteome</keyword>
<gene>
    <name evidence="2" type="ORF">K469DRAFT_376706</name>
</gene>
<reference evidence="2" key="1">
    <citation type="journal article" date="2020" name="Stud. Mycol.">
        <title>101 Dothideomycetes genomes: a test case for predicting lifestyles and emergence of pathogens.</title>
        <authorList>
            <person name="Haridas S."/>
            <person name="Albert R."/>
            <person name="Binder M."/>
            <person name="Bloem J."/>
            <person name="Labutti K."/>
            <person name="Salamov A."/>
            <person name="Andreopoulos B."/>
            <person name="Baker S."/>
            <person name="Barry K."/>
            <person name="Bills G."/>
            <person name="Bluhm B."/>
            <person name="Cannon C."/>
            <person name="Castanera R."/>
            <person name="Culley D."/>
            <person name="Daum C."/>
            <person name="Ezra D."/>
            <person name="Gonzalez J."/>
            <person name="Henrissat B."/>
            <person name="Kuo A."/>
            <person name="Liang C."/>
            <person name="Lipzen A."/>
            <person name="Lutzoni F."/>
            <person name="Magnuson J."/>
            <person name="Mondo S."/>
            <person name="Nolan M."/>
            <person name="Ohm R."/>
            <person name="Pangilinan J."/>
            <person name="Park H.-J."/>
            <person name="Ramirez L."/>
            <person name="Alfaro M."/>
            <person name="Sun H."/>
            <person name="Tritt A."/>
            <person name="Yoshinaga Y."/>
            <person name="Zwiers L.-H."/>
            <person name="Turgeon B."/>
            <person name="Goodwin S."/>
            <person name="Spatafora J."/>
            <person name="Crous P."/>
            <person name="Grigoriev I."/>
        </authorList>
    </citation>
    <scope>NUCLEOTIDE SEQUENCE</scope>
    <source>
        <strain evidence="2">CBS 207.26</strain>
    </source>
</reference>
<protein>
    <submittedName>
        <fullName evidence="2">Uncharacterized protein</fullName>
    </submittedName>
</protein>
<keyword evidence="1" id="KW-1133">Transmembrane helix</keyword>
<proteinExistence type="predicted"/>
<evidence type="ECO:0000313" key="2">
    <source>
        <dbReference type="EMBL" id="KAF2177400.1"/>
    </source>
</evidence>
<dbReference type="AlphaFoldDB" id="A0A6A6DHH0"/>
<dbReference type="EMBL" id="ML994689">
    <property type="protein sequence ID" value="KAF2177400.1"/>
    <property type="molecule type" value="Genomic_DNA"/>
</dbReference>
<organism evidence="2 3">
    <name type="scientific">Zopfia rhizophila CBS 207.26</name>
    <dbReference type="NCBI Taxonomy" id="1314779"/>
    <lineage>
        <taxon>Eukaryota</taxon>
        <taxon>Fungi</taxon>
        <taxon>Dikarya</taxon>
        <taxon>Ascomycota</taxon>
        <taxon>Pezizomycotina</taxon>
        <taxon>Dothideomycetes</taxon>
        <taxon>Dothideomycetes incertae sedis</taxon>
        <taxon>Zopfiaceae</taxon>
        <taxon>Zopfia</taxon>
    </lineage>
</organism>